<dbReference type="SMART" id="SM00644">
    <property type="entry name" value="Ami_2"/>
    <property type="match status" value="1"/>
</dbReference>
<accession>A0A1W4XFA2</accession>
<keyword evidence="5" id="KW-0472">Membrane</keyword>
<dbReference type="GO" id="GO:0009253">
    <property type="term" value="P:peptidoglycan catabolic process"/>
    <property type="evidence" value="ECO:0007669"/>
    <property type="project" value="InterPro"/>
</dbReference>
<sequence>MIGVNSDNFNVLQGKYTSNNVNCQCDKSQSGIAELNFSEENDDHSYSTQLFCKKIKILLYFITAGLLMAILLFTIRTMITVQNIDMLVRLHYKIHKVTPNPLMESMSESSPEYVSITEAIPTTAIVRREALQIVPREQWNAAFPKDVIKLIGPVDIIIICHTATQNCNTSTACEKLIKSMQRYHMEEQRWWDIGYNFIVGGDGKVYEGRGWTGVGSHTFGYNRKSLGIAITGDFKTKIPYKAQIKACKELIKMGVMLGYIDKNYKLFGASQLVSTLSPGKALLEEMETWPEFSEKA</sequence>
<evidence type="ECO:0000256" key="5">
    <source>
        <dbReference type="SAM" id="Phobius"/>
    </source>
</evidence>
<dbReference type="SMART" id="SM00701">
    <property type="entry name" value="PGRP"/>
    <property type="match status" value="1"/>
</dbReference>
<dbReference type="CDD" id="cd06583">
    <property type="entry name" value="PGRP"/>
    <property type="match status" value="1"/>
</dbReference>
<keyword evidence="5" id="KW-1133">Transmembrane helix</keyword>
<evidence type="ECO:0000313" key="8">
    <source>
        <dbReference type="Proteomes" id="UP000192223"/>
    </source>
</evidence>
<comment type="function">
    <text evidence="4">Peptidoglycan-recognition protein probably involved in innate immunity by binding to peptidoglycans (PGN) of bacteria and activating the prophenoloxidase (proPO) cascade immune response. Binds to 1,3-beta-D-glucan and PGN.</text>
</comment>
<dbReference type="GO" id="GO:0045087">
    <property type="term" value="P:innate immune response"/>
    <property type="evidence" value="ECO:0007669"/>
    <property type="project" value="UniProtKB-KW"/>
</dbReference>
<evidence type="ECO:0000256" key="2">
    <source>
        <dbReference type="ARBA" id="ARBA00022588"/>
    </source>
</evidence>
<evidence type="ECO:0000313" key="9">
    <source>
        <dbReference type="RefSeq" id="XP_018331133.1"/>
    </source>
</evidence>
<dbReference type="STRING" id="224129.A0A1W4XFA2"/>
<protein>
    <submittedName>
        <fullName evidence="9">Peptidoglycan recognition protein-like</fullName>
    </submittedName>
</protein>
<dbReference type="AlphaFoldDB" id="A0A1W4XFA2"/>
<dbReference type="InterPro" id="IPR015510">
    <property type="entry name" value="PGRP"/>
</dbReference>
<dbReference type="SUPFAM" id="SSF55846">
    <property type="entry name" value="N-acetylmuramoyl-L-alanine amidase-like"/>
    <property type="match status" value="1"/>
</dbReference>
<keyword evidence="5" id="KW-0812">Transmembrane</keyword>
<dbReference type="GeneID" id="108741042"/>
<gene>
    <name evidence="9" type="primary">LOC108741042</name>
</gene>
<dbReference type="RefSeq" id="XP_018331133.1">
    <property type="nucleotide sequence ID" value="XM_018475631.1"/>
</dbReference>
<dbReference type="Pfam" id="PF01510">
    <property type="entry name" value="Amidase_2"/>
    <property type="match status" value="1"/>
</dbReference>
<proteinExistence type="inferred from homology"/>
<dbReference type="FunFam" id="3.40.80.10:FF:000001">
    <property type="entry name" value="Peptidoglycan recognition protein 1"/>
    <property type="match status" value="1"/>
</dbReference>
<dbReference type="InParanoid" id="A0A1W4XFA2"/>
<keyword evidence="3" id="KW-0391">Immunity</keyword>
<evidence type="ECO:0000256" key="4">
    <source>
        <dbReference type="ARBA" id="ARBA00057187"/>
    </source>
</evidence>
<keyword evidence="8" id="KW-1185">Reference proteome</keyword>
<feature type="domain" description="N-acetylmuramoyl-L-alanine amidase" evidence="6">
    <location>
        <begin position="140"/>
        <end position="279"/>
    </location>
</feature>
<dbReference type="PANTHER" id="PTHR11022:SF41">
    <property type="entry name" value="PEPTIDOGLYCAN-RECOGNITION PROTEIN LC-RELATED"/>
    <property type="match status" value="1"/>
</dbReference>
<feature type="transmembrane region" description="Helical" evidence="5">
    <location>
        <begin position="57"/>
        <end position="79"/>
    </location>
</feature>
<dbReference type="FunCoup" id="A0A1W4XFA2">
    <property type="interactions" value="47"/>
</dbReference>
<evidence type="ECO:0000256" key="3">
    <source>
        <dbReference type="ARBA" id="ARBA00022859"/>
    </source>
</evidence>
<dbReference type="OrthoDB" id="10001926at2759"/>
<dbReference type="KEGG" id="apln:108741042"/>
<dbReference type="InterPro" id="IPR036505">
    <property type="entry name" value="Amidase/PGRP_sf"/>
</dbReference>
<dbReference type="Proteomes" id="UP000192223">
    <property type="component" value="Unplaced"/>
</dbReference>
<dbReference type="Gene3D" id="3.40.80.10">
    <property type="entry name" value="Peptidoglycan recognition protein-like"/>
    <property type="match status" value="1"/>
</dbReference>
<comment type="similarity">
    <text evidence="1">Belongs to the N-acetylmuramoyl-L-alanine amidase 2 family.</text>
</comment>
<organism evidence="8 9">
    <name type="scientific">Agrilus planipennis</name>
    <name type="common">Emerald ash borer</name>
    <name type="synonym">Agrilus marcopoli</name>
    <dbReference type="NCBI Taxonomy" id="224129"/>
    <lineage>
        <taxon>Eukaryota</taxon>
        <taxon>Metazoa</taxon>
        <taxon>Ecdysozoa</taxon>
        <taxon>Arthropoda</taxon>
        <taxon>Hexapoda</taxon>
        <taxon>Insecta</taxon>
        <taxon>Pterygota</taxon>
        <taxon>Neoptera</taxon>
        <taxon>Endopterygota</taxon>
        <taxon>Coleoptera</taxon>
        <taxon>Polyphaga</taxon>
        <taxon>Elateriformia</taxon>
        <taxon>Buprestoidea</taxon>
        <taxon>Buprestidae</taxon>
        <taxon>Agrilinae</taxon>
        <taxon>Agrilus</taxon>
    </lineage>
</organism>
<name>A0A1W4XFA2_AGRPL</name>
<dbReference type="GO" id="GO:0008745">
    <property type="term" value="F:N-acetylmuramoyl-L-alanine amidase activity"/>
    <property type="evidence" value="ECO:0007669"/>
    <property type="project" value="InterPro"/>
</dbReference>
<reference evidence="9" key="1">
    <citation type="submission" date="2025-08" db="UniProtKB">
        <authorList>
            <consortium name="RefSeq"/>
        </authorList>
    </citation>
    <scope>IDENTIFICATION</scope>
    <source>
        <tissue evidence="9">Entire body</tissue>
    </source>
</reference>
<evidence type="ECO:0000259" key="6">
    <source>
        <dbReference type="SMART" id="SM00644"/>
    </source>
</evidence>
<dbReference type="GO" id="GO:0008270">
    <property type="term" value="F:zinc ion binding"/>
    <property type="evidence" value="ECO:0007669"/>
    <property type="project" value="InterPro"/>
</dbReference>
<dbReference type="InterPro" id="IPR006619">
    <property type="entry name" value="PGRP_domain_met/bac"/>
</dbReference>
<keyword evidence="2" id="KW-0399">Innate immunity</keyword>
<dbReference type="PANTHER" id="PTHR11022">
    <property type="entry name" value="PEPTIDOGLYCAN RECOGNITION PROTEIN"/>
    <property type="match status" value="1"/>
</dbReference>
<evidence type="ECO:0000259" key="7">
    <source>
        <dbReference type="SMART" id="SM00701"/>
    </source>
</evidence>
<feature type="domain" description="Peptidoglycan recognition protein family" evidence="7">
    <location>
        <begin position="131"/>
        <end position="273"/>
    </location>
</feature>
<evidence type="ECO:0000256" key="1">
    <source>
        <dbReference type="ARBA" id="ARBA00007553"/>
    </source>
</evidence>
<dbReference type="InterPro" id="IPR002502">
    <property type="entry name" value="Amidase_domain"/>
</dbReference>